<evidence type="ECO:0000313" key="1">
    <source>
        <dbReference type="EMBL" id="AGW13058.1"/>
    </source>
</evidence>
<keyword evidence="1" id="KW-0031">Aminopeptidase</keyword>
<proteinExistence type="predicted"/>
<keyword evidence="2" id="KW-1185">Reference proteome</keyword>
<dbReference type="Gene3D" id="3.40.630.10">
    <property type="entry name" value="Zn peptidases"/>
    <property type="match status" value="1"/>
</dbReference>
<gene>
    <name evidence="1" type="ORF">DGI_1202</name>
</gene>
<dbReference type="SUPFAM" id="SSF53187">
    <property type="entry name" value="Zn-dependent exopeptidases"/>
    <property type="match status" value="1"/>
</dbReference>
<organism evidence="1 2">
    <name type="scientific">Megalodesulfovibrio gigas (strain ATCC 19364 / DSM 1382 / NCIMB 9332 / VKM B-1759)</name>
    <name type="common">Desulfovibrio gigas</name>
    <dbReference type="NCBI Taxonomy" id="1121448"/>
    <lineage>
        <taxon>Bacteria</taxon>
        <taxon>Pseudomonadati</taxon>
        <taxon>Thermodesulfobacteriota</taxon>
        <taxon>Desulfovibrionia</taxon>
        <taxon>Desulfovibrionales</taxon>
        <taxon>Desulfovibrionaceae</taxon>
        <taxon>Megalodesulfovibrio</taxon>
    </lineage>
</organism>
<dbReference type="PATRIC" id="fig|1121448.10.peg.1194"/>
<sequence length="421" mass="44879">MHRRASVRDVRIVQHVEASSRTMEGHAIFATVEALCSFGARWMGAQAVDRVKGFVSQEMAAIGLSLGRQKFRFRNYLLEEARLRVLDAAGAARELVCEPVACSRPVRTPLEAVLEAPPAAATPGAVPPAPRHGTVHCLRGRDLQACYARACAQGAAAAILATDLPGHAIRCVACSPDGGQGLIPAVSISGHDALALFQQLGHSQPLRAVLDVRGGMREAAAENLLFALPGAIQPPALILARYDSFWNGVHAMDGAAGLALLLHLARELSWEAAWEGWRETLFCAAGAQTLGRFGEMACRDALFRAGRAPGFVLELGALGGREGALEVAVSPAMASLCSRLQETAAASGVAVEAWRILPPDDPAVLLWKNIPYLRLADSHGDPLRHTPLDVPSRLSQDGLARAARLGREFTRLLCDTETTPF</sequence>
<dbReference type="eggNOG" id="COG2234">
    <property type="taxonomic scope" value="Bacteria"/>
</dbReference>
<dbReference type="GO" id="GO:0004177">
    <property type="term" value="F:aminopeptidase activity"/>
    <property type="evidence" value="ECO:0007669"/>
    <property type="project" value="UniProtKB-KW"/>
</dbReference>
<name>T2G9X1_MEGG1</name>
<dbReference type="EMBL" id="CP006585">
    <property type="protein sequence ID" value="AGW13058.1"/>
    <property type="molecule type" value="Genomic_DNA"/>
</dbReference>
<dbReference type="STRING" id="1121448.DGI_1202"/>
<reference evidence="1 2" key="1">
    <citation type="journal article" date="2013" name="J. Bacteriol.">
        <title>Roles of HynAB and Ech, the only two hydrogenases found in the model sulfate reducer Desulfovibrio gigas.</title>
        <authorList>
            <person name="Morais-Silva F.O."/>
            <person name="Santos C.I."/>
            <person name="Rodrigues R."/>
            <person name="Pereira I.A."/>
            <person name="Rodrigues-Pousada C."/>
        </authorList>
    </citation>
    <scope>NUCLEOTIDE SEQUENCE [LARGE SCALE GENOMIC DNA]</scope>
    <source>
        <strain evidence="2">ATCC 19364 / DSM 1382 / NCIMB 9332 / VKM B-1759</strain>
    </source>
</reference>
<dbReference type="Gene3D" id="3.50.30.30">
    <property type="match status" value="1"/>
</dbReference>
<dbReference type="Proteomes" id="UP000016587">
    <property type="component" value="Chromosome"/>
</dbReference>
<accession>T2G9X1</accession>
<protein>
    <submittedName>
        <fullName evidence="1">Putative aminopeptidase</fullName>
    </submittedName>
</protein>
<dbReference type="KEGG" id="dgg:DGI_1202"/>
<keyword evidence="1" id="KW-0645">Protease</keyword>
<reference evidence="2" key="2">
    <citation type="submission" date="2013-07" db="EMBL/GenBank/DDBJ databases">
        <authorList>
            <person name="Morais-Silva F.O."/>
            <person name="Rezende A.M."/>
            <person name="Pimentel C."/>
            <person name="Resende D.M."/>
            <person name="Santos C.I."/>
            <person name="Clemente C."/>
            <person name="de Oliveira L.M."/>
            <person name="da Silva S.M."/>
            <person name="Costa D.A."/>
            <person name="Varela-Raposo A."/>
            <person name="Horacio E.C.A."/>
            <person name="Matos M."/>
            <person name="Flores O."/>
            <person name="Ruiz J.C."/>
            <person name="Rodrigues-Pousada C."/>
        </authorList>
    </citation>
    <scope>NUCLEOTIDE SEQUENCE [LARGE SCALE GENOMIC DNA]</scope>
    <source>
        <strain evidence="2">ATCC 19364 / DSM 1382 / NCIMB 9332 / VKM B-1759</strain>
    </source>
</reference>
<evidence type="ECO:0000313" key="2">
    <source>
        <dbReference type="Proteomes" id="UP000016587"/>
    </source>
</evidence>
<dbReference type="AlphaFoldDB" id="T2G9X1"/>
<keyword evidence="1" id="KW-0378">Hydrolase</keyword>
<dbReference type="HOGENOM" id="CLU_651701_0_0_7"/>